<dbReference type="Proteomes" id="UP001168877">
    <property type="component" value="Unassembled WGS sequence"/>
</dbReference>
<protein>
    <submittedName>
        <fullName evidence="2">Uncharacterized protein</fullName>
    </submittedName>
</protein>
<organism evidence="2 3">
    <name type="scientific">Acer saccharum</name>
    <name type="common">Sugar maple</name>
    <dbReference type="NCBI Taxonomy" id="4024"/>
    <lineage>
        <taxon>Eukaryota</taxon>
        <taxon>Viridiplantae</taxon>
        <taxon>Streptophyta</taxon>
        <taxon>Embryophyta</taxon>
        <taxon>Tracheophyta</taxon>
        <taxon>Spermatophyta</taxon>
        <taxon>Magnoliopsida</taxon>
        <taxon>eudicotyledons</taxon>
        <taxon>Gunneridae</taxon>
        <taxon>Pentapetalae</taxon>
        <taxon>rosids</taxon>
        <taxon>malvids</taxon>
        <taxon>Sapindales</taxon>
        <taxon>Sapindaceae</taxon>
        <taxon>Hippocastanoideae</taxon>
        <taxon>Acereae</taxon>
        <taxon>Acer</taxon>
    </lineage>
</organism>
<sequence>MTKDCPEKPSGIGRPTDEELLFGLWMRAPNPMRRNFNWNRKWVHGERSGGGEEHGRDRDSRFTSPSLEGAGVGNNRVNLGGNSGILDVGRKVSDSNHPDNQESEELGNLVINSKRDVSGLILDYLGEKAVSGTKMGQGESLGLYPIGLQGNGIRDKALDRGFILGLAGASSDAKPESKRVEEIGLLAKAGPILSSTLSMSKGDGLKSQTGYTATEIRATSGNWKRRARNQGRESHQGVDGLLVGSKQKVTGTTGSAEGAKKQKVASCDGLPEADRDGSAGRFQPACREQ</sequence>
<gene>
    <name evidence="2" type="ORF">LWI29_025908</name>
</gene>
<evidence type="ECO:0000313" key="3">
    <source>
        <dbReference type="Proteomes" id="UP001168877"/>
    </source>
</evidence>
<evidence type="ECO:0000256" key="1">
    <source>
        <dbReference type="SAM" id="MobiDB-lite"/>
    </source>
</evidence>
<keyword evidence="3" id="KW-1185">Reference proteome</keyword>
<evidence type="ECO:0000313" key="2">
    <source>
        <dbReference type="EMBL" id="KAK0587620.1"/>
    </source>
</evidence>
<reference evidence="2" key="1">
    <citation type="journal article" date="2022" name="Plant J.">
        <title>Strategies of tolerance reflected in two North American maple genomes.</title>
        <authorList>
            <person name="McEvoy S.L."/>
            <person name="Sezen U.U."/>
            <person name="Trouern-Trend A."/>
            <person name="McMahon S.M."/>
            <person name="Schaberg P.G."/>
            <person name="Yang J."/>
            <person name="Wegrzyn J.L."/>
            <person name="Swenson N.G."/>
        </authorList>
    </citation>
    <scope>NUCLEOTIDE SEQUENCE</scope>
    <source>
        <strain evidence="2">NS2018</strain>
    </source>
</reference>
<feature type="region of interest" description="Disordered" evidence="1">
    <location>
        <begin position="45"/>
        <end position="78"/>
    </location>
</feature>
<dbReference type="EMBL" id="JAUESC010000382">
    <property type="protein sequence ID" value="KAK0587620.1"/>
    <property type="molecule type" value="Genomic_DNA"/>
</dbReference>
<feature type="region of interest" description="Disordered" evidence="1">
    <location>
        <begin position="219"/>
        <end position="289"/>
    </location>
</feature>
<name>A0AA39VNU5_ACESA</name>
<accession>A0AA39VNU5</accession>
<comment type="caution">
    <text evidence="2">The sequence shown here is derived from an EMBL/GenBank/DDBJ whole genome shotgun (WGS) entry which is preliminary data.</text>
</comment>
<proteinExistence type="predicted"/>
<dbReference type="AlphaFoldDB" id="A0AA39VNU5"/>
<reference evidence="2" key="2">
    <citation type="submission" date="2023-06" db="EMBL/GenBank/DDBJ databases">
        <authorList>
            <person name="Swenson N.G."/>
            <person name="Wegrzyn J.L."/>
            <person name="Mcevoy S.L."/>
        </authorList>
    </citation>
    <scope>NUCLEOTIDE SEQUENCE</scope>
    <source>
        <strain evidence="2">NS2018</strain>
        <tissue evidence="2">Leaf</tissue>
    </source>
</reference>
<feature type="compositionally biased region" description="Basic and acidic residues" evidence="1">
    <location>
        <begin position="45"/>
        <end position="61"/>
    </location>
</feature>